<feature type="compositionally biased region" description="Low complexity" evidence="3">
    <location>
        <begin position="58"/>
        <end position="70"/>
    </location>
</feature>
<feature type="compositionally biased region" description="Low complexity" evidence="3">
    <location>
        <begin position="24"/>
        <end position="40"/>
    </location>
</feature>
<evidence type="ECO:0000256" key="1">
    <source>
        <dbReference type="ARBA" id="ARBA00004123"/>
    </source>
</evidence>
<evidence type="ECO:0000259" key="4">
    <source>
        <dbReference type="PROSITE" id="PS51017"/>
    </source>
</evidence>
<dbReference type="PROSITE" id="PS51017">
    <property type="entry name" value="CCT"/>
    <property type="match status" value="1"/>
</dbReference>
<organism evidence="5 6">
    <name type="scientific">Chondrus crispus</name>
    <name type="common">Carrageen Irish moss</name>
    <name type="synonym">Polymorpha crispa</name>
    <dbReference type="NCBI Taxonomy" id="2769"/>
    <lineage>
        <taxon>Eukaryota</taxon>
        <taxon>Rhodophyta</taxon>
        <taxon>Florideophyceae</taxon>
        <taxon>Rhodymeniophycidae</taxon>
        <taxon>Gigartinales</taxon>
        <taxon>Gigartinaceae</taxon>
        <taxon>Chondrus</taxon>
    </lineage>
</organism>
<dbReference type="EMBL" id="HG001676">
    <property type="protein sequence ID" value="CDF34199.1"/>
    <property type="molecule type" value="Genomic_DNA"/>
</dbReference>
<dbReference type="Pfam" id="PF06203">
    <property type="entry name" value="CCT"/>
    <property type="match status" value="1"/>
</dbReference>
<evidence type="ECO:0000313" key="5">
    <source>
        <dbReference type="EMBL" id="CDF34199.1"/>
    </source>
</evidence>
<dbReference type="PANTHER" id="PTHR31319">
    <property type="entry name" value="ZINC FINGER PROTEIN CONSTANS-LIKE 4"/>
    <property type="match status" value="1"/>
</dbReference>
<dbReference type="InterPro" id="IPR010402">
    <property type="entry name" value="CCT_domain"/>
</dbReference>
<dbReference type="PhylomeDB" id="R7Q836"/>
<dbReference type="Gramene" id="CDF34199">
    <property type="protein sequence ID" value="CDF34199"/>
    <property type="gene ID" value="CHC_T00002859001"/>
</dbReference>
<dbReference type="Proteomes" id="UP000012073">
    <property type="component" value="Unassembled WGS sequence"/>
</dbReference>
<comment type="subcellular location">
    <subcellularLocation>
        <location evidence="1">Nucleus</location>
    </subcellularLocation>
</comment>
<feature type="region of interest" description="Disordered" evidence="3">
    <location>
        <begin position="1"/>
        <end position="97"/>
    </location>
</feature>
<accession>R7Q836</accession>
<dbReference type="STRING" id="2769.R7Q836"/>
<dbReference type="GeneID" id="17321730"/>
<keyword evidence="2" id="KW-0539">Nucleus</keyword>
<sequence length="262" mass="29255">MPTYVSPAADSADHHRPHQDKHIPPASLASPATSSSPLPHSAHHQQRHVSPNSGYAKVPSNSSPVSPQSPHTTSSSDPKDQGTVPPHPAAAAAAAPVQHPVQHPFFLPSHPHQHPHGMFMIGQHPQMMMPSAPGPMYAPQGMVMFAGPQHPGFPQGMVMPPAHAAHMQHRPQGPVKPETQVERKDRIEHEKQELIREFKKKTREAALVRFRQKRRERRFGKLIRYDCRKKLADARPRVKGRFVRIKDDEDMEQPQVVPGLNR</sequence>
<dbReference type="OrthoDB" id="6002at2759"/>
<evidence type="ECO:0000256" key="3">
    <source>
        <dbReference type="SAM" id="MobiDB-lite"/>
    </source>
</evidence>
<keyword evidence="6" id="KW-1185">Reference proteome</keyword>
<dbReference type="PANTHER" id="PTHR31319:SF77">
    <property type="entry name" value="ZINC FINGER PROTEIN CONSTANS-LIKE 4"/>
    <property type="match status" value="1"/>
</dbReference>
<dbReference type="KEGG" id="ccp:CHC_T00002859001"/>
<dbReference type="AlphaFoldDB" id="R7Q836"/>
<evidence type="ECO:0000256" key="2">
    <source>
        <dbReference type="ARBA" id="ARBA00023242"/>
    </source>
</evidence>
<gene>
    <name evidence="5" type="ORF">CHC_T00002859001</name>
</gene>
<name>R7Q836_CHOCR</name>
<proteinExistence type="predicted"/>
<dbReference type="InterPro" id="IPR045281">
    <property type="entry name" value="CONSTANS-like"/>
</dbReference>
<dbReference type="GO" id="GO:0005634">
    <property type="term" value="C:nucleus"/>
    <property type="evidence" value="ECO:0007669"/>
    <property type="project" value="UniProtKB-SubCell"/>
</dbReference>
<protein>
    <recommendedName>
        <fullName evidence="4">CCT domain-containing protein</fullName>
    </recommendedName>
</protein>
<dbReference type="RefSeq" id="XP_005714018.1">
    <property type="nucleotide sequence ID" value="XM_005713961.1"/>
</dbReference>
<evidence type="ECO:0000313" key="6">
    <source>
        <dbReference type="Proteomes" id="UP000012073"/>
    </source>
</evidence>
<feature type="domain" description="CCT" evidence="4">
    <location>
        <begin position="203"/>
        <end position="245"/>
    </location>
</feature>
<reference evidence="6" key="1">
    <citation type="journal article" date="2013" name="Proc. Natl. Acad. Sci. U.S.A.">
        <title>Genome structure and metabolic features in the red seaweed Chondrus crispus shed light on evolution of the Archaeplastida.</title>
        <authorList>
            <person name="Collen J."/>
            <person name="Porcel B."/>
            <person name="Carre W."/>
            <person name="Ball S.G."/>
            <person name="Chaparro C."/>
            <person name="Tonon T."/>
            <person name="Barbeyron T."/>
            <person name="Michel G."/>
            <person name="Noel B."/>
            <person name="Valentin K."/>
            <person name="Elias M."/>
            <person name="Artiguenave F."/>
            <person name="Arun A."/>
            <person name="Aury J.M."/>
            <person name="Barbosa-Neto J.F."/>
            <person name="Bothwell J.H."/>
            <person name="Bouget F.Y."/>
            <person name="Brillet L."/>
            <person name="Cabello-Hurtado F."/>
            <person name="Capella-Gutierrez S."/>
            <person name="Charrier B."/>
            <person name="Cladiere L."/>
            <person name="Cock J.M."/>
            <person name="Coelho S.M."/>
            <person name="Colleoni C."/>
            <person name="Czjzek M."/>
            <person name="Da Silva C."/>
            <person name="Delage L."/>
            <person name="Denoeud F."/>
            <person name="Deschamps P."/>
            <person name="Dittami S.M."/>
            <person name="Gabaldon T."/>
            <person name="Gachon C.M."/>
            <person name="Groisillier A."/>
            <person name="Herve C."/>
            <person name="Jabbari K."/>
            <person name="Katinka M."/>
            <person name="Kloareg B."/>
            <person name="Kowalczyk N."/>
            <person name="Labadie K."/>
            <person name="Leblanc C."/>
            <person name="Lopez P.J."/>
            <person name="McLachlan D.H."/>
            <person name="Meslet-Cladiere L."/>
            <person name="Moustafa A."/>
            <person name="Nehr Z."/>
            <person name="Nyvall Collen P."/>
            <person name="Panaud O."/>
            <person name="Partensky F."/>
            <person name="Poulain J."/>
            <person name="Rensing S.A."/>
            <person name="Rousvoal S."/>
            <person name="Samson G."/>
            <person name="Symeonidi A."/>
            <person name="Weissenbach J."/>
            <person name="Zambounis A."/>
            <person name="Wincker P."/>
            <person name="Boyen C."/>
        </authorList>
    </citation>
    <scope>NUCLEOTIDE SEQUENCE [LARGE SCALE GENOMIC DNA]</scope>
    <source>
        <strain evidence="6">cv. Stackhouse</strain>
    </source>
</reference>